<dbReference type="InterPro" id="IPR006145">
    <property type="entry name" value="PsdUridine_synth_RsuA/RluA"/>
</dbReference>
<dbReference type="PROSITE" id="PS50889">
    <property type="entry name" value="S4"/>
    <property type="match status" value="1"/>
</dbReference>
<comment type="function">
    <text evidence="7">Responsible for synthesis of pseudouridine from uracil.</text>
</comment>
<evidence type="ECO:0000256" key="4">
    <source>
        <dbReference type="ARBA" id="ARBA00023235"/>
    </source>
</evidence>
<keyword evidence="4 7" id="KW-0413">Isomerase</keyword>
<evidence type="ECO:0000256" key="7">
    <source>
        <dbReference type="RuleBase" id="RU362028"/>
    </source>
</evidence>
<dbReference type="InterPro" id="IPR050188">
    <property type="entry name" value="RluA_PseudoU_synthase"/>
</dbReference>
<evidence type="ECO:0000259" key="8">
    <source>
        <dbReference type="SMART" id="SM00363"/>
    </source>
</evidence>
<dbReference type="PROSITE" id="PS01129">
    <property type="entry name" value="PSI_RLU"/>
    <property type="match status" value="1"/>
</dbReference>
<evidence type="ECO:0000256" key="6">
    <source>
        <dbReference type="PROSITE-ProRule" id="PRU00182"/>
    </source>
</evidence>
<dbReference type="InterPro" id="IPR006224">
    <property type="entry name" value="PsdUridine_synth_RluA-like_CS"/>
</dbReference>
<dbReference type="PANTHER" id="PTHR21600">
    <property type="entry name" value="MITOCHONDRIAL RNA PSEUDOURIDINE SYNTHASE"/>
    <property type="match status" value="1"/>
</dbReference>
<evidence type="ECO:0000313" key="10">
    <source>
        <dbReference type="Proteomes" id="UP000187485"/>
    </source>
</evidence>
<dbReference type="AlphaFoldDB" id="A0A1L8CXY1"/>
<dbReference type="Pfam" id="PF01479">
    <property type="entry name" value="S4"/>
    <property type="match status" value="1"/>
</dbReference>
<protein>
    <recommendedName>
        <fullName evidence="7">Pseudouridine synthase</fullName>
        <ecNumber evidence="7">5.4.99.-</ecNumber>
    </recommendedName>
</protein>
<comment type="catalytic activity">
    <reaction evidence="1 7">
        <text>a uridine in RNA = a pseudouridine in RNA</text>
        <dbReference type="Rhea" id="RHEA:48348"/>
        <dbReference type="Rhea" id="RHEA-COMP:12068"/>
        <dbReference type="Rhea" id="RHEA-COMP:12069"/>
        <dbReference type="ChEBI" id="CHEBI:65314"/>
        <dbReference type="ChEBI" id="CHEBI:65315"/>
    </reaction>
</comment>
<dbReference type="GO" id="GO:0120159">
    <property type="term" value="F:rRNA pseudouridine synthase activity"/>
    <property type="evidence" value="ECO:0007669"/>
    <property type="project" value="UniProtKB-ARBA"/>
</dbReference>
<reference evidence="10" key="1">
    <citation type="submission" date="2016-12" db="EMBL/GenBank/DDBJ databases">
        <title>Draft Genome Sequences od Carboxydothermus pertinax and islandicus, Hydrogenogenic Carboxydotrophic Bacteria.</title>
        <authorList>
            <person name="Fukuyama Y."/>
            <person name="Ohmae K."/>
            <person name="Yoneda Y."/>
            <person name="Yoshida T."/>
            <person name="Sako Y."/>
        </authorList>
    </citation>
    <scope>NUCLEOTIDE SEQUENCE [LARGE SCALE GENOMIC DNA]</scope>
    <source>
        <strain evidence="10">Ug1</strain>
    </source>
</reference>
<dbReference type="SMART" id="SM00363">
    <property type="entry name" value="S4"/>
    <property type="match status" value="1"/>
</dbReference>
<dbReference type="InterPro" id="IPR006225">
    <property type="entry name" value="PsdUridine_synth_RluC/D"/>
</dbReference>
<dbReference type="Pfam" id="PF00849">
    <property type="entry name" value="PseudoU_synth_2"/>
    <property type="match status" value="1"/>
</dbReference>
<proteinExistence type="inferred from homology"/>
<keyword evidence="3 6" id="KW-0694">RNA-binding</keyword>
<dbReference type="GO" id="GO:0003723">
    <property type="term" value="F:RNA binding"/>
    <property type="evidence" value="ECO:0007669"/>
    <property type="project" value="UniProtKB-KW"/>
</dbReference>
<dbReference type="GO" id="GO:0000455">
    <property type="term" value="P:enzyme-directed rRNA pseudouridine synthesis"/>
    <property type="evidence" value="ECO:0007669"/>
    <property type="project" value="UniProtKB-ARBA"/>
</dbReference>
<dbReference type="EC" id="5.4.99.-" evidence="7"/>
<gene>
    <name evidence="9" type="ORF">cpu_22570</name>
</gene>
<dbReference type="SUPFAM" id="SSF55120">
    <property type="entry name" value="Pseudouridine synthase"/>
    <property type="match status" value="1"/>
</dbReference>
<evidence type="ECO:0000313" key="9">
    <source>
        <dbReference type="EMBL" id="GAV23747.1"/>
    </source>
</evidence>
<evidence type="ECO:0000256" key="3">
    <source>
        <dbReference type="ARBA" id="ARBA00022884"/>
    </source>
</evidence>
<organism evidence="9 10">
    <name type="scientific">Carboxydothermus pertinax</name>
    <dbReference type="NCBI Taxonomy" id="870242"/>
    <lineage>
        <taxon>Bacteria</taxon>
        <taxon>Bacillati</taxon>
        <taxon>Bacillota</taxon>
        <taxon>Clostridia</taxon>
        <taxon>Thermoanaerobacterales</taxon>
        <taxon>Thermoanaerobacteraceae</taxon>
        <taxon>Carboxydothermus</taxon>
    </lineage>
</organism>
<evidence type="ECO:0000256" key="1">
    <source>
        <dbReference type="ARBA" id="ARBA00000073"/>
    </source>
</evidence>
<comment type="similarity">
    <text evidence="2 7">Belongs to the pseudouridine synthase RluA family.</text>
</comment>
<dbReference type="Gene3D" id="3.10.290.10">
    <property type="entry name" value="RNA-binding S4 domain"/>
    <property type="match status" value="1"/>
</dbReference>
<dbReference type="InterPro" id="IPR036986">
    <property type="entry name" value="S4_RNA-bd_sf"/>
</dbReference>
<dbReference type="InterPro" id="IPR020103">
    <property type="entry name" value="PsdUridine_synth_cat_dom_sf"/>
</dbReference>
<accession>A0A1L8CXY1</accession>
<evidence type="ECO:0000256" key="5">
    <source>
        <dbReference type="PIRSR" id="PIRSR606225-1"/>
    </source>
</evidence>
<dbReference type="SUPFAM" id="SSF55174">
    <property type="entry name" value="Alpha-L RNA-binding motif"/>
    <property type="match status" value="1"/>
</dbReference>
<dbReference type="NCBIfam" id="TIGR00005">
    <property type="entry name" value="rluA_subfam"/>
    <property type="match status" value="1"/>
</dbReference>
<evidence type="ECO:0000256" key="2">
    <source>
        <dbReference type="ARBA" id="ARBA00010876"/>
    </source>
</evidence>
<comment type="caution">
    <text evidence="9">The sequence shown here is derived from an EMBL/GenBank/DDBJ whole genome shotgun (WGS) entry which is preliminary data.</text>
</comment>
<name>A0A1L8CXY1_9THEO</name>
<dbReference type="InterPro" id="IPR002942">
    <property type="entry name" value="S4_RNA-bd"/>
</dbReference>
<dbReference type="Gene3D" id="3.30.2350.10">
    <property type="entry name" value="Pseudouridine synthase"/>
    <property type="match status" value="1"/>
</dbReference>
<feature type="domain" description="RNA-binding S4" evidence="8">
    <location>
        <begin position="16"/>
        <end position="81"/>
    </location>
</feature>
<dbReference type="RefSeq" id="WP_075860135.1">
    <property type="nucleotide sequence ID" value="NZ_BDJK01000055.1"/>
</dbReference>
<dbReference type="OrthoDB" id="9807829at2"/>
<sequence>MEAEIKVMVSAEFNGFRLDKFLAEQEELDLSRSFIQKLIAEGRVNVNGINKKASYKVKGGEIITVVIPPPHKLTVTPEKIPLDIIYEDEDLVVVNKKAGMVVHPAEGNWEGTLVNALLYHCQNLSGIGGVLRPGIVHRLDKDTSGLLVVAKNDLAHQSLAEQIKTKRAIREYWAIVHGLLKNKKGLIDLPIGRDPRDRQKMAVVSHGKPAQTEYFVLEEFKKGFTLVKAKLLTGRTHQIRVHFSYLGHPVLGDPKYGAKSNPFGLKRQMLHALKLSFTHPRSGELLDFTAPLPEDFQEVLEKLRIN</sequence>
<dbReference type="EMBL" id="BDJK01000055">
    <property type="protein sequence ID" value="GAV23747.1"/>
    <property type="molecule type" value="Genomic_DNA"/>
</dbReference>
<feature type="active site" evidence="5">
    <location>
        <position position="140"/>
    </location>
</feature>
<dbReference type="CDD" id="cd02869">
    <property type="entry name" value="PseudoU_synth_RluA_like"/>
    <property type="match status" value="1"/>
</dbReference>
<dbReference type="PANTHER" id="PTHR21600:SF44">
    <property type="entry name" value="RIBOSOMAL LARGE SUBUNIT PSEUDOURIDINE SYNTHASE D"/>
    <property type="match status" value="1"/>
</dbReference>
<dbReference type="STRING" id="870242.cpu_22570"/>
<dbReference type="CDD" id="cd00165">
    <property type="entry name" value="S4"/>
    <property type="match status" value="1"/>
</dbReference>
<keyword evidence="10" id="KW-1185">Reference proteome</keyword>
<dbReference type="Proteomes" id="UP000187485">
    <property type="component" value="Unassembled WGS sequence"/>
</dbReference>
<dbReference type="FunFam" id="3.30.2350.10:FF:000006">
    <property type="entry name" value="Pseudouridine synthase"/>
    <property type="match status" value="1"/>
</dbReference>